<dbReference type="STRING" id="1194090.SAMN05443144_105138"/>
<dbReference type="CDD" id="cd04301">
    <property type="entry name" value="NAT_SF"/>
    <property type="match status" value="1"/>
</dbReference>
<dbReference type="Proteomes" id="UP000184041">
    <property type="component" value="Unassembled WGS sequence"/>
</dbReference>
<organism evidence="2 3">
    <name type="scientific">Fodinibius roseus</name>
    <dbReference type="NCBI Taxonomy" id="1194090"/>
    <lineage>
        <taxon>Bacteria</taxon>
        <taxon>Pseudomonadati</taxon>
        <taxon>Balneolota</taxon>
        <taxon>Balneolia</taxon>
        <taxon>Balneolales</taxon>
        <taxon>Balneolaceae</taxon>
        <taxon>Fodinibius</taxon>
    </lineage>
</organism>
<evidence type="ECO:0000313" key="2">
    <source>
        <dbReference type="EMBL" id="SHF08453.1"/>
    </source>
</evidence>
<dbReference type="SUPFAM" id="SSF55729">
    <property type="entry name" value="Acyl-CoA N-acyltransferases (Nat)"/>
    <property type="match status" value="1"/>
</dbReference>
<dbReference type="EMBL" id="FQUS01000005">
    <property type="protein sequence ID" value="SHF08453.1"/>
    <property type="molecule type" value="Genomic_DNA"/>
</dbReference>
<accession>A0A1M4YRW6</accession>
<keyword evidence="3" id="KW-1185">Reference proteome</keyword>
<gene>
    <name evidence="2" type="ORF">SAMN05443144_105138</name>
</gene>
<proteinExistence type="predicted"/>
<dbReference type="GO" id="GO:0016747">
    <property type="term" value="F:acyltransferase activity, transferring groups other than amino-acyl groups"/>
    <property type="evidence" value="ECO:0007669"/>
    <property type="project" value="InterPro"/>
</dbReference>
<evidence type="ECO:0000259" key="1">
    <source>
        <dbReference type="PROSITE" id="PS51186"/>
    </source>
</evidence>
<keyword evidence="2" id="KW-0808">Transferase</keyword>
<evidence type="ECO:0000313" key="3">
    <source>
        <dbReference type="Proteomes" id="UP000184041"/>
    </source>
</evidence>
<feature type="domain" description="N-acetyltransferase" evidence="1">
    <location>
        <begin position="119"/>
        <end position="249"/>
    </location>
</feature>
<protein>
    <submittedName>
        <fullName evidence="2">Acetyltransferase (GNAT) domain-containing protein</fullName>
    </submittedName>
</protein>
<dbReference type="Gene3D" id="3.40.630.30">
    <property type="match status" value="1"/>
</dbReference>
<dbReference type="RefSeq" id="WP_073060973.1">
    <property type="nucleotide sequence ID" value="NZ_FQUS01000005.1"/>
</dbReference>
<reference evidence="2 3" key="1">
    <citation type="submission" date="2016-11" db="EMBL/GenBank/DDBJ databases">
        <authorList>
            <person name="Jaros S."/>
            <person name="Januszkiewicz K."/>
            <person name="Wedrychowicz H."/>
        </authorList>
    </citation>
    <scope>NUCLEOTIDE SEQUENCE [LARGE SCALE GENOMIC DNA]</scope>
    <source>
        <strain evidence="2 3">DSM 21986</strain>
    </source>
</reference>
<dbReference type="AlphaFoldDB" id="A0A1M4YRW6"/>
<name>A0A1M4YRW6_9BACT</name>
<dbReference type="PROSITE" id="PS51186">
    <property type="entry name" value="GNAT"/>
    <property type="match status" value="1"/>
</dbReference>
<dbReference type="OrthoDB" id="1096234at2"/>
<dbReference type="InterPro" id="IPR000182">
    <property type="entry name" value="GNAT_dom"/>
</dbReference>
<dbReference type="InterPro" id="IPR016181">
    <property type="entry name" value="Acyl_CoA_acyltransferase"/>
</dbReference>
<dbReference type="Pfam" id="PF13673">
    <property type="entry name" value="Acetyltransf_10"/>
    <property type="match status" value="1"/>
</dbReference>
<sequence>MKNSELIQANIKNLTSLWKTAGIPFDSYVKGSDFDYCLVPNSDWPNRLWFNGEIKNEKTVRKALDIMRSTSTDLVLPVWDIDDSDGYHEQLEANGCTEQFELLGMSLELADPFEEQGRLDIQLVSSEEKAKSWAEIYPEAFGYRISPEILLKTFGDINFYLASYQGQPVGTAIQFNTANVSGIHGMGVIPEMRRRGFAGKIMKHLLNQAIETGKDYATLQASDMGKGLYVKLGFEEQFSLKHYGLESGK</sequence>